<gene>
    <name evidence="1" type="ORF">WMO23_03530</name>
</gene>
<dbReference type="EMBL" id="JBBMEU010000013">
    <property type="protein sequence ID" value="MEQ2421806.1"/>
    <property type="molecule type" value="Genomic_DNA"/>
</dbReference>
<dbReference type="Proteomes" id="UP001433088">
    <property type="component" value="Unassembled WGS sequence"/>
</dbReference>
<reference evidence="1 2" key="1">
    <citation type="submission" date="2024-03" db="EMBL/GenBank/DDBJ databases">
        <title>Human intestinal bacterial collection.</title>
        <authorList>
            <person name="Pauvert C."/>
            <person name="Hitch T.C.A."/>
            <person name="Clavel T."/>
        </authorList>
    </citation>
    <scope>NUCLEOTIDE SEQUENCE [LARGE SCALE GENOMIC DNA]</scope>
    <source>
        <strain evidence="1 2">CLA-AA-H81</strain>
    </source>
</reference>
<proteinExistence type="predicted"/>
<organism evidence="1 2">
    <name type="scientific">Megasphaera intestinihominis</name>
    <dbReference type="NCBI Taxonomy" id="3133159"/>
    <lineage>
        <taxon>Bacteria</taxon>
        <taxon>Bacillati</taxon>
        <taxon>Bacillota</taxon>
        <taxon>Negativicutes</taxon>
        <taxon>Veillonellales</taxon>
        <taxon>Veillonellaceae</taxon>
        <taxon>Megasphaera</taxon>
    </lineage>
</organism>
<accession>A0ABV1CUI1</accession>
<evidence type="ECO:0000313" key="1">
    <source>
        <dbReference type="EMBL" id="MEQ2421806.1"/>
    </source>
</evidence>
<dbReference type="RefSeq" id="WP_349173264.1">
    <property type="nucleotide sequence ID" value="NZ_JBBMEU010000013.1"/>
</dbReference>
<keyword evidence="2" id="KW-1185">Reference proteome</keyword>
<comment type="caution">
    <text evidence="1">The sequence shown here is derived from an EMBL/GenBank/DDBJ whole genome shotgun (WGS) entry which is preliminary data.</text>
</comment>
<name>A0ABV1CUI1_9FIRM</name>
<protein>
    <submittedName>
        <fullName evidence="1">Uncharacterized protein</fullName>
    </submittedName>
</protein>
<sequence length="451" mass="53414">MKQIDVVQAQQDIQFIYNCYKKFALDVDECRAVLKERDCCEHRDSDGHLLFEDASSLTMIDSAKNCHDTYICKKCHTVFSLKIDPDTHEYSYNEVFRYNSLDDLLKPDFIAHLEKSHHILDKMQQFTPKDVTFFHNNLKIQAELLQREIRRQTAILEKLDYITLDLPYYDDFSAKHIRSILFPLYQQMTFRTFWVLSFSVPIFNTLDYYDCTVNLLDDIPGLNMDEALMLIEDCFKKAGTTLQESRRRYAWEPVCNHRDEQGNLLIHNLLNMVQTVECERCHAVFTLNFNEQLGKYTHGYLLNDCHFYDFERAGVAEKAEAVLEKDRLSNVHSLTDYYHMREELKEQYQAVTEDKMACWELVGRLNTCLLEIDGLNTFTRHQVEDSVLYAQKEMIDRYLWQHGLQKQLKARLKEFGTLPSLKYPWYNKENTKTEDTEKGKILHGTFLSDHR</sequence>
<evidence type="ECO:0000313" key="2">
    <source>
        <dbReference type="Proteomes" id="UP001433088"/>
    </source>
</evidence>